<organism evidence="2 3">
    <name type="scientific">Pectinatus cerevisiiphilus</name>
    <dbReference type="NCBI Taxonomy" id="86956"/>
    <lineage>
        <taxon>Bacteria</taxon>
        <taxon>Bacillati</taxon>
        <taxon>Bacillota</taxon>
        <taxon>Negativicutes</taxon>
        <taxon>Selenomonadales</taxon>
        <taxon>Selenomonadaceae</taxon>
        <taxon>Pectinatus</taxon>
    </lineage>
</organism>
<keyword evidence="1" id="KW-0472">Membrane</keyword>
<gene>
    <name evidence="2" type="ORF">EDC37_107106</name>
</gene>
<evidence type="ECO:0000313" key="3">
    <source>
        <dbReference type="Proteomes" id="UP000295188"/>
    </source>
</evidence>
<feature type="transmembrane region" description="Helical" evidence="1">
    <location>
        <begin position="232"/>
        <end position="256"/>
    </location>
</feature>
<reference evidence="2 3" key="1">
    <citation type="submission" date="2019-03" db="EMBL/GenBank/DDBJ databases">
        <title>Genomic Encyclopedia of Type Strains, Phase IV (KMG-IV): sequencing the most valuable type-strain genomes for metagenomic binning, comparative biology and taxonomic classification.</title>
        <authorList>
            <person name="Goeker M."/>
        </authorList>
    </citation>
    <scope>NUCLEOTIDE SEQUENCE [LARGE SCALE GENOMIC DNA]</scope>
    <source>
        <strain evidence="2 3">DSM 20467</strain>
    </source>
</reference>
<comment type="caution">
    <text evidence="2">The sequence shown here is derived from an EMBL/GenBank/DDBJ whole genome shotgun (WGS) entry which is preliminary data.</text>
</comment>
<keyword evidence="1" id="KW-1133">Transmembrane helix</keyword>
<protein>
    <submittedName>
        <fullName evidence="2">Tfp pilus assembly protein PilN</fullName>
    </submittedName>
</protein>
<dbReference type="Proteomes" id="UP000295188">
    <property type="component" value="Unassembled WGS sequence"/>
</dbReference>
<evidence type="ECO:0000313" key="2">
    <source>
        <dbReference type="EMBL" id="TCS79339.1"/>
    </source>
</evidence>
<keyword evidence="1" id="KW-0812">Transmembrane</keyword>
<name>A0A4R3K8X4_9FIRM</name>
<proteinExistence type="predicted"/>
<keyword evidence="3" id="KW-1185">Reference proteome</keyword>
<dbReference type="RefSeq" id="WP_132549113.1">
    <property type="nucleotide sequence ID" value="NZ_SMAA01000007.1"/>
</dbReference>
<evidence type="ECO:0000256" key="1">
    <source>
        <dbReference type="SAM" id="Phobius"/>
    </source>
</evidence>
<accession>A0A4R3K8X4</accession>
<sequence length="385" mass="44245">MNKNFNDFKKIFYNNYTDVVSLAVLGNNVYMAKLNLTGDLWHIKNIEHYSLEEFLAADSYDILRNAVLKIGCKDLPVYIGLSAEWFDTFPCNFPAIAVKELEKAVYWEVRGNSAISKTCYYSYDYEIFPEANHVEIYTVEKDFIKKLCQTSIAAQLCPAGIFPQQDSQYGQAGDDMFWFSWHEQKIICRVSIEGQDVPPYVVALVQNILLRNGQLNLLPENEKPPILNWRHIMPLGMGLIMLPCIIFILFSHFTVLEAREELAQQKVAINNMQAVIDEKNLVEEQQADIQHRKDVLLALNPKRMSAHAVLSNLGSVYIDSVWLDAVKTDENNDIIITGTSLSYETLEEYTEALKKYYFPSIYLLSGENEKDAEYIKFNLKIPSNR</sequence>
<dbReference type="AlphaFoldDB" id="A0A4R3K8X4"/>
<dbReference type="EMBL" id="SMAA01000007">
    <property type="protein sequence ID" value="TCS79339.1"/>
    <property type="molecule type" value="Genomic_DNA"/>
</dbReference>